<protein>
    <recommendedName>
        <fullName evidence="4">DUF4175 domain-containing protein</fullName>
    </recommendedName>
</protein>
<accession>A0A9Q3W1Y1</accession>
<organism evidence="2 3">
    <name type="scientific">Alloalcanivorax xenomutans</name>
    <dbReference type="NCBI Taxonomy" id="1094342"/>
    <lineage>
        <taxon>Bacteria</taxon>
        <taxon>Pseudomonadati</taxon>
        <taxon>Pseudomonadota</taxon>
        <taxon>Gammaproteobacteria</taxon>
        <taxon>Oceanospirillales</taxon>
        <taxon>Alcanivoracaceae</taxon>
        <taxon>Alloalcanivorax</taxon>
    </lineage>
</organism>
<gene>
    <name evidence="2" type="ORF">LZG35_00185</name>
</gene>
<sequence length="64" mass="6942">MSRLSPNRRHNTPARIFAVPVLIALTSLIGLIAALLGDGVLDVVSWVGLAVPLVIIGWAMKRRR</sequence>
<dbReference type="EMBL" id="JAJVKT010000001">
    <property type="protein sequence ID" value="MCE7507034.1"/>
    <property type="molecule type" value="Genomic_DNA"/>
</dbReference>
<evidence type="ECO:0000256" key="1">
    <source>
        <dbReference type="SAM" id="Phobius"/>
    </source>
</evidence>
<keyword evidence="3" id="KW-1185">Reference proteome</keyword>
<dbReference type="GeneID" id="94685773"/>
<dbReference type="AlphaFoldDB" id="A0A9Q3W1Y1"/>
<keyword evidence="1" id="KW-1133">Transmembrane helix</keyword>
<keyword evidence="1" id="KW-0812">Transmembrane</keyword>
<proteinExistence type="predicted"/>
<feature type="transmembrane region" description="Helical" evidence="1">
    <location>
        <begin position="43"/>
        <end position="60"/>
    </location>
</feature>
<name>A0A9Q3W1Y1_9GAMM</name>
<evidence type="ECO:0008006" key="4">
    <source>
        <dbReference type="Google" id="ProtNLM"/>
    </source>
</evidence>
<dbReference type="Proteomes" id="UP001107961">
    <property type="component" value="Unassembled WGS sequence"/>
</dbReference>
<evidence type="ECO:0000313" key="3">
    <source>
        <dbReference type="Proteomes" id="UP001107961"/>
    </source>
</evidence>
<reference evidence="2" key="1">
    <citation type="submission" date="2022-01" db="EMBL/GenBank/DDBJ databases">
        <authorList>
            <person name="Karlyshev A.V."/>
            <person name="Jaspars M."/>
        </authorList>
    </citation>
    <scope>NUCLEOTIDE SEQUENCE</scope>
    <source>
        <strain evidence="2">AGSA3-2</strain>
    </source>
</reference>
<evidence type="ECO:0000313" key="2">
    <source>
        <dbReference type="EMBL" id="MCE7507034.1"/>
    </source>
</evidence>
<dbReference type="KEGG" id="axe:P40_04975"/>
<keyword evidence="1" id="KW-0472">Membrane</keyword>
<dbReference type="RefSeq" id="WP_022994082.1">
    <property type="nucleotide sequence ID" value="NZ_CP012331.1"/>
</dbReference>
<feature type="transmembrane region" description="Helical" evidence="1">
    <location>
        <begin position="12"/>
        <end position="37"/>
    </location>
</feature>
<comment type="caution">
    <text evidence="2">The sequence shown here is derived from an EMBL/GenBank/DDBJ whole genome shotgun (WGS) entry which is preliminary data.</text>
</comment>